<dbReference type="PANTHER" id="PTHR35038:SF8">
    <property type="entry name" value="C-TYPE POLYHEME CYTOCHROME OMCC"/>
    <property type="match status" value="1"/>
</dbReference>
<sequence>MILVSLFSPFCLADEAACANCHQQQVNDWQGSHHFHAMGEATLDSVRGDFSNQTIEYQGEQARFYHEGSALFIAMPNLKGEMTPYPVVNYFGYEPLQQYMFEMAPGKLQFFPFAWDTRAKTEGGQRWFVLHPEQKPHDEFHWSQMGQNWNQMCADCHSTNFVKGFDLDSNTFKSSYDAINVSCAACHGNADKHLAWAAGDKDVRNKGYEHYIGAKTPLFRENDEGLMRAIAEIKPSKQIEVCASCHSRRSQTSDRGAPHEFFEHYQPSLLTPELYHADGQILDEDYVWGSFMQSKMFAAGVTCSNCHNPHSGELKLPENKTCTQCHSAETFESTKHHGHKLETTGSYCVDCHMPATVYMQVDARRDHSFKVPRPDLTQQTGVPNACNGCHQDQSPAWAKKQIEQWHPNANRLGSEHFAQAFFAADTQEPNADAKLTRIAQNVSYPDIVRASALARMEQTPGQNAVVAIMRSVRDQDPIKRQAAITAASAYPVTDRWRMLNSLLDDTHAPIRVEAARTLTAMLTQPPETALSKADEARLNAALDEYRQVQHYQAERGFSHTNLGNLAQELGMIKNAENHYRDAIDVEPVFIPAYVNLADIYRIRGNEAKVQETLKQALAVNREASAAHYALAMSLVRQGKKDQAIAHMQNAVTYGSTNASFIYTYALLLQDRQRYNDALVQLRRAYELTPNNPDISYSLSQLYIGAKQYDKALLYAKKLAELVPGNEKISQMIEQIKTLKTNQP</sequence>
<dbReference type="SMART" id="SM00028">
    <property type="entry name" value="TPR"/>
    <property type="match status" value="5"/>
</dbReference>
<evidence type="ECO:0000259" key="4">
    <source>
        <dbReference type="Pfam" id="PF13435"/>
    </source>
</evidence>
<proteinExistence type="predicted"/>
<dbReference type="SUPFAM" id="SSF48695">
    <property type="entry name" value="Multiheme cytochromes"/>
    <property type="match status" value="1"/>
</dbReference>
<dbReference type="InterPro" id="IPR051829">
    <property type="entry name" value="Multiheme_Cytochr_ET"/>
</dbReference>
<protein>
    <submittedName>
        <fullName evidence="5">Tetratricopeptide repeat protein</fullName>
    </submittedName>
</protein>
<dbReference type="Pfam" id="PF09699">
    <property type="entry name" value="Paired_CXXCH_1"/>
    <property type="match status" value="1"/>
</dbReference>
<dbReference type="EMBL" id="JBHRTL010000028">
    <property type="protein sequence ID" value="MFC3156173.1"/>
    <property type="molecule type" value="Genomic_DNA"/>
</dbReference>
<keyword evidence="6" id="KW-1185">Reference proteome</keyword>
<dbReference type="Gene3D" id="1.10.1130.10">
    <property type="entry name" value="Flavocytochrome C3, Chain A"/>
    <property type="match status" value="2"/>
</dbReference>
<dbReference type="InterPro" id="IPR019734">
    <property type="entry name" value="TPR_rpt"/>
</dbReference>
<dbReference type="SUPFAM" id="SSF48452">
    <property type="entry name" value="TPR-like"/>
    <property type="match status" value="1"/>
</dbReference>
<feature type="domain" description="Cytochrome c-552/4" evidence="4">
    <location>
        <begin position="17"/>
        <end position="42"/>
    </location>
</feature>
<dbReference type="Pfam" id="PF13181">
    <property type="entry name" value="TPR_8"/>
    <property type="match status" value="1"/>
</dbReference>
<evidence type="ECO:0000256" key="1">
    <source>
        <dbReference type="ARBA" id="ARBA00022729"/>
    </source>
</evidence>
<dbReference type="Proteomes" id="UP001595548">
    <property type="component" value="Unassembled WGS sequence"/>
</dbReference>
<feature type="domain" description="Cytochrome c-552/4" evidence="4">
    <location>
        <begin position="147"/>
        <end position="188"/>
    </location>
</feature>
<keyword evidence="2" id="KW-0802">TPR repeat</keyword>
<feature type="repeat" description="TPR" evidence="2">
    <location>
        <begin position="658"/>
        <end position="691"/>
    </location>
</feature>
<dbReference type="RefSeq" id="WP_382417303.1">
    <property type="nucleotide sequence ID" value="NZ_AP031500.1"/>
</dbReference>
<keyword evidence="1" id="KW-0732">Signal</keyword>
<organism evidence="5 6">
    <name type="scientific">Gilvimarinus japonicus</name>
    <dbReference type="NCBI Taxonomy" id="1796469"/>
    <lineage>
        <taxon>Bacteria</taxon>
        <taxon>Pseudomonadati</taxon>
        <taxon>Pseudomonadota</taxon>
        <taxon>Gammaproteobacteria</taxon>
        <taxon>Cellvibrionales</taxon>
        <taxon>Cellvibrionaceae</taxon>
        <taxon>Gilvimarinus</taxon>
    </lineage>
</organism>
<dbReference type="Pfam" id="PF13432">
    <property type="entry name" value="TPR_16"/>
    <property type="match status" value="1"/>
</dbReference>
<dbReference type="Gene3D" id="1.25.40.10">
    <property type="entry name" value="Tetratricopeptide repeat domain"/>
    <property type="match status" value="2"/>
</dbReference>
<dbReference type="PROSITE" id="PS50005">
    <property type="entry name" value="TPR"/>
    <property type="match status" value="1"/>
</dbReference>
<dbReference type="InterPro" id="IPR036280">
    <property type="entry name" value="Multihaem_cyt_sf"/>
</dbReference>
<reference evidence="6" key="1">
    <citation type="journal article" date="2019" name="Int. J. Syst. Evol. Microbiol.">
        <title>The Global Catalogue of Microorganisms (GCM) 10K type strain sequencing project: providing services to taxonomists for standard genome sequencing and annotation.</title>
        <authorList>
            <consortium name="The Broad Institute Genomics Platform"/>
            <consortium name="The Broad Institute Genome Sequencing Center for Infectious Disease"/>
            <person name="Wu L."/>
            <person name="Ma J."/>
        </authorList>
    </citation>
    <scope>NUCLEOTIDE SEQUENCE [LARGE SCALE GENOMIC DNA]</scope>
    <source>
        <strain evidence="6">KCTC 52141</strain>
    </source>
</reference>
<dbReference type="InterPro" id="IPR011990">
    <property type="entry name" value="TPR-like_helical_dom_sf"/>
</dbReference>
<dbReference type="Pfam" id="PF14559">
    <property type="entry name" value="TPR_19"/>
    <property type="match status" value="1"/>
</dbReference>
<accession>A0ABV7HTN9</accession>
<evidence type="ECO:0000256" key="2">
    <source>
        <dbReference type="PROSITE-ProRule" id="PRU00339"/>
    </source>
</evidence>
<name>A0ABV7HTN9_9GAMM</name>
<evidence type="ECO:0000259" key="3">
    <source>
        <dbReference type="Pfam" id="PF09699"/>
    </source>
</evidence>
<dbReference type="InterPro" id="IPR023155">
    <property type="entry name" value="Cyt_c-552/4"/>
</dbReference>
<evidence type="ECO:0000313" key="6">
    <source>
        <dbReference type="Proteomes" id="UP001595548"/>
    </source>
</evidence>
<comment type="caution">
    <text evidence="5">The sequence shown here is derived from an EMBL/GenBank/DDBJ whole genome shotgun (WGS) entry which is preliminary data.</text>
</comment>
<dbReference type="Pfam" id="PF13435">
    <property type="entry name" value="Cytochrome_C554"/>
    <property type="match status" value="2"/>
</dbReference>
<dbReference type="InterPro" id="IPR010177">
    <property type="entry name" value="Paired_CXXCH_1"/>
</dbReference>
<feature type="domain" description="Doubled CXXCH motif" evidence="3">
    <location>
        <begin position="298"/>
        <end position="328"/>
    </location>
</feature>
<evidence type="ECO:0000313" key="5">
    <source>
        <dbReference type="EMBL" id="MFC3156173.1"/>
    </source>
</evidence>
<gene>
    <name evidence="5" type="ORF">ACFOEB_13265</name>
</gene>
<dbReference type="PANTHER" id="PTHR35038">
    <property type="entry name" value="DISSIMILATORY SULFITE REDUCTASE SIRA"/>
    <property type="match status" value="1"/>
</dbReference>